<dbReference type="SUPFAM" id="SSF50129">
    <property type="entry name" value="GroES-like"/>
    <property type="match status" value="1"/>
</dbReference>
<dbReference type="EMBL" id="SLWM01000040">
    <property type="protein sequence ID" value="TCO09450.1"/>
    <property type="molecule type" value="Genomic_DNA"/>
</dbReference>
<dbReference type="PANTHER" id="PTHR11695">
    <property type="entry name" value="ALCOHOL DEHYDROGENASE RELATED"/>
    <property type="match status" value="1"/>
</dbReference>
<dbReference type="Gene3D" id="3.90.180.10">
    <property type="entry name" value="Medium-chain alcohol dehydrogenases, catalytic domain"/>
    <property type="match status" value="1"/>
</dbReference>
<protein>
    <submittedName>
        <fullName evidence="2">NADPH:quinone reductase-like Zn-dependent oxidoreductase</fullName>
    </submittedName>
</protein>
<dbReference type="SMART" id="SM00829">
    <property type="entry name" value="PKS_ER"/>
    <property type="match status" value="1"/>
</dbReference>
<dbReference type="Gene3D" id="3.40.50.720">
    <property type="entry name" value="NAD(P)-binding Rossmann-like Domain"/>
    <property type="match status" value="1"/>
</dbReference>
<dbReference type="InterPro" id="IPR013154">
    <property type="entry name" value="ADH-like_N"/>
</dbReference>
<organism evidence="2 3">
    <name type="scientific">Kribbella orskensis</name>
    <dbReference type="NCBI Taxonomy" id="2512216"/>
    <lineage>
        <taxon>Bacteria</taxon>
        <taxon>Bacillati</taxon>
        <taxon>Actinomycetota</taxon>
        <taxon>Actinomycetes</taxon>
        <taxon>Propionibacteriales</taxon>
        <taxon>Kribbellaceae</taxon>
        <taxon>Kribbella</taxon>
    </lineage>
</organism>
<dbReference type="InterPro" id="IPR050700">
    <property type="entry name" value="YIM1/Zinc_Alcohol_DH_Fams"/>
</dbReference>
<evidence type="ECO:0000259" key="1">
    <source>
        <dbReference type="SMART" id="SM00829"/>
    </source>
</evidence>
<reference evidence="2 3" key="1">
    <citation type="journal article" date="2015" name="Stand. Genomic Sci.">
        <title>Genomic Encyclopedia of Bacterial and Archaeal Type Strains, Phase III: the genomes of soil and plant-associated and newly described type strains.</title>
        <authorList>
            <person name="Whitman W.B."/>
            <person name="Woyke T."/>
            <person name="Klenk H.P."/>
            <person name="Zhou Y."/>
            <person name="Lilburn T.G."/>
            <person name="Beck B.J."/>
            <person name="De Vos P."/>
            <person name="Vandamme P."/>
            <person name="Eisen J.A."/>
            <person name="Garrity G."/>
            <person name="Hugenholtz P."/>
            <person name="Kyrpides N.C."/>
        </authorList>
    </citation>
    <scope>NUCLEOTIDE SEQUENCE [LARGE SCALE GENOMIC DNA]</scope>
    <source>
        <strain evidence="2 3">VKM Ac-2538</strain>
    </source>
</reference>
<dbReference type="InterPro" id="IPR036291">
    <property type="entry name" value="NAD(P)-bd_dom_sf"/>
</dbReference>
<proteinExistence type="predicted"/>
<dbReference type="Pfam" id="PF08240">
    <property type="entry name" value="ADH_N"/>
    <property type="match status" value="1"/>
</dbReference>
<feature type="domain" description="Enoyl reductase (ER)" evidence="1">
    <location>
        <begin position="15"/>
        <end position="313"/>
    </location>
</feature>
<evidence type="ECO:0000313" key="2">
    <source>
        <dbReference type="EMBL" id="TCO09450.1"/>
    </source>
</evidence>
<sequence>MSTSTMRAVEYTKYGAADELAVRTVPKPEPRKGQVLVRVHGSSVNPTDLQIRSGKLRMMTGRRFPKRIGLDFAGEVVAVGSGVSDLAVGQRVWGFLGEVSGRTGAAAEFVAAKATAVSLAPSSIELVVAGALPSVGVTALRAVRDVLKVKAGERLLVVGASGGVGSTAIQLACALGAEVTAVSSTPNHAFCRELGASHVIDYAAPGRLSGQFAAILDCHGSSLSTYRRLLRRRGRMMSTAASGMAYAMLSTILPGPRVRVMMARSHREVLAALAEHVDQGDLRPVVEAVYPLAGVARAHREAETGHARGKKLIAVLG</sequence>
<name>A0ABY2B6Z0_9ACTN</name>
<dbReference type="CDD" id="cd08267">
    <property type="entry name" value="MDR1"/>
    <property type="match status" value="1"/>
</dbReference>
<evidence type="ECO:0000313" key="3">
    <source>
        <dbReference type="Proteomes" id="UP000295818"/>
    </source>
</evidence>
<gene>
    <name evidence="2" type="ORF">EV644_1406</name>
</gene>
<dbReference type="RefSeq" id="WP_132197185.1">
    <property type="nucleotide sequence ID" value="NZ_SLWM01000040.1"/>
</dbReference>
<dbReference type="PANTHER" id="PTHR11695:SF294">
    <property type="entry name" value="RETICULON-4-INTERACTING PROTEIN 1, MITOCHONDRIAL"/>
    <property type="match status" value="1"/>
</dbReference>
<dbReference type="SUPFAM" id="SSF51735">
    <property type="entry name" value="NAD(P)-binding Rossmann-fold domains"/>
    <property type="match status" value="1"/>
</dbReference>
<comment type="caution">
    <text evidence="2">The sequence shown here is derived from an EMBL/GenBank/DDBJ whole genome shotgun (WGS) entry which is preliminary data.</text>
</comment>
<keyword evidence="3" id="KW-1185">Reference proteome</keyword>
<dbReference type="InterPro" id="IPR020843">
    <property type="entry name" value="ER"/>
</dbReference>
<dbReference type="InterPro" id="IPR011032">
    <property type="entry name" value="GroES-like_sf"/>
</dbReference>
<accession>A0ABY2B6Z0</accession>
<dbReference type="Proteomes" id="UP000295818">
    <property type="component" value="Unassembled WGS sequence"/>
</dbReference>
<dbReference type="Pfam" id="PF13602">
    <property type="entry name" value="ADH_zinc_N_2"/>
    <property type="match status" value="1"/>
</dbReference>